<feature type="compositionally biased region" description="Low complexity" evidence="1">
    <location>
        <begin position="532"/>
        <end position="555"/>
    </location>
</feature>
<feature type="compositionally biased region" description="Low complexity" evidence="1">
    <location>
        <begin position="401"/>
        <end position="411"/>
    </location>
</feature>
<feature type="compositionally biased region" description="Polar residues" evidence="1">
    <location>
        <begin position="753"/>
        <end position="769"/>
    </location>
</feature>
<gene>
    <name evidence="2" type="primary">PLEST001658</name>
    <name evidence="2" type="ORF">PLESTB_000832300</name>
</gene>
<feature type="compositionally biased region" description="Low complexity" evidence="1">
    <location>
        <begin position="580"/>
        <end position="592"/>
    </location>
</feature>
<feature type="compositionally biased region" description="Polar residues" evidence="1">
    <location>
        <begin position="731"/>
        <end position="745"/>
    </location>
</feature>
<dbReference type="Proteomes" id="UP001165080">
    <property type="component" value="Unassembled WGS sequence"/>
</dbReference>
<sequence>MNEVDFRPATAGMEDTALWDVRRMALLAARRDDATPVRYFEDAVTEAMRSLHRLSQESLWDELQKHELGKRTLRALAAEYKPARMVAFEPDDLRRASVRFWEALRTEDEPLRDALAAYDYEAACGLLSKLSGTLDREVVQRLVYINCPRQNVVEEVVGTIQRCSTNELKMLASRLFDKLDKTGGLSAENREFAKKLPYCRTKEELRWAVRDLLQMFKRKPPPDEANPLSHIIGPSVATVTVSYKGQNRHVAAVVRIERLDDIEPEEPKVEPVPEPEPEVFPEPVPSSPTGSIANSVVTVNSDRTVPPSTTNNSPAKGGTEREILALPGSAPASVPASKPPSVRGAPSAKPTPPGSVLGASSATPASATTPSAKPSPPASVLAATGTVAPLPPLAPSPKLPPVSVTGVSTPVSGGGGGGVSPKPALSPKATPPGSVLGGGASVRGGAAASEPFSVRGSHTTPKASPPASVVGPAAAAAAAASEISSVRGATHTSRSTPPASALAGVSGRAGSDGGSSMTGHTRRTTPSGSTLGAVAGAVVEAVMGPGSDVGSSSSSSGGGGGKTTGLALRSTPSGSGYGGAAAAAALSSEVGSTRSGVTQKSTPPRPVFGAANAAATGPGSEVGSTRSGPTHKTTPAASVVGGGAAAASPGGYRSSGTTPAGSVVGGGYGAAEVVAGPGSEVGSTRSGPTHKTTPAGSVYGAVAAPRGSVPASVAGSAVGGGARSSGPASVKSMTSRGSSGESGQNGRSGPGSGANSSSQPGYCSISFDQTGLPVPSPKPLYLTPQLEEDQQADDERGSERSPSPSGSSGSSQRSARLPSRQPSRPASVAASHKSLPAAELTPRAASVLSNRSRGF</sequence>
<feature type="compositionally biased region" description="Low complexity" evidence="1">
    <location>
        <begin position="635"/>
        <end position="651"/>
    </location>
</feature>
<feature type="compositionally biased region" description="Low complexity" evidence="1">
    <location>
        <begin position="706"/>
        <end position="716"/>
    </location>
</feature>
<dbReference type="OrthoDB" id="554562at2759"/>
<keyword evidence="3" id="KW-1185">Reference proteome</keyword>
<feature type="compositionally biased region" description="Polar residues" evidence="1">
    <location>
        <begin position="514"/>
        <end position="530"/>
    </location>
</feature>
<name>A0A9W6F3D1_9CHLO</name>
<feature type="compositionally biased region" description="Polar residues" evidence="1">
    <location>
        <begin position="287"/>
        <end position="314"/>
    </location>
</feature>
<feature type="compositionally biased region" description="Low complexity" evidence="1">
    <location>
        <begin position="325"/>
        <end position="341"/>
    </location>
</feature>
<reference evidence="2 3" key="1">
    <citation type="journal article" date="2023" name="Commun. Biol.">
        <title>Reorganization of the ancestral sex-determining regions during the evolution of trioecy in Pleodorina starrii.</title>
        <authorList>
            <person name="Takahashi K."/>
            <person name="Suzuki S."/>
            <person name="Kawai-Toyooka H."/>
            <person name="Yamamoto K."/>
            <person name="Hamaji T."/>
            <person name="Ootsuki R."/>
            <person name="Yamaguchi H."/>
            <person name="Kawachi M."/>
            <person name="Higashiyama T."/>
            <person name="Nozaki H."/>
        </authorList>
    </citation>
    <scope>NUCLEOTIDE SEQUENCE [LARGE SCALE GENOMIC DNA]</scope>
    <source>
        <strain evidence="2 3">NIES-4479</strain>
    </source>
</reference>
<dbReference type="AlphaFoldDB" id="A0A9W6F3D1"/>
<feature type="region of interest" description="Disordered" evidence="1">
    <location>
        <begin position="264"/>
        <end position="855"/>
    </location>
</feature>
<feature type="compositionally biased region" description="Polar residues" evidence="1">
    <location>
        <begin position="622"/>
        <end position="633"/>
    </location>
</feature>
<feature type="compositionally biased region" description="Low complexity" evidence="1">
    <location>
        <begin position="359"/>
        <end position="372"/>
    </location>
</feature>
<feature type="compositionally biased region" description="Pro residues" evidence="1">
    <location>
        <begin position="389"/>
        <end position="400"/>
    </location>
</feature>
<comment type="caution">
    <text evidence="2">The sequence shown here is derived from an EMBL/GenBank/DDBJ whole genome shotgun (WGS) entry which is preliminary data.</text>
</comment>
<dbReference type="EMBL" id="BRXU01000009">
    <property type="protein sequence ID" value="GLC54181.1"/>
    <property type="molecule type" value="Genomic_DNA"/>
</dbReference>
<evidence type="ECO:0000313" key="3">
    <source>
        <dbReference type="Proteomes" id="UP001165080"/>
    </source>
</evidence>
<evidence type="ECO:0000256" key="1">
    <source>
        <dbReference type="SAM" id="MobiDB-lite"/>
    </source>
</evidence>
<organism evidence="2 3">
    <name type="scientific">Pleodorina starrii</name>
    <dbReference type="NCBI Taxonomy" id="330485"/>
    <lineage>
        <taxon>Eukaryota</taxon>
        <taxon>Viridiplantae</taxon>
        <taxon>Chlorophyta</taxon>
        <taxon>core chlorophytes</taxon>
        <taxon>Chlorophyceae</taxon>
        <taxon>CS clade</taxon>
        <taxon>Chlamydomonadales</taxon>
        <taxon>Volvocaceae</taxon>
        <taxon>Pleodorina</taxon>
    </lineage>
</organism>
<feature type="compositionally biased region" description="Polar residues" evidence="1">
    <location>
        <begin position="681"/>
        <end position="695"/>
    </location>
</feature>
<feature type="compositionally biased region" description="Low complexity" evidence="1">
    <location>
        <begin position="800"/>
        <end position="819"/>
    </location>
</feature>
<accession>A0A9W6F3D1</accession>
<evidence type="ECO:0000313" key="2">
    <source>
        <dbReference type="EMBL" id="GLC54181.1"/>
    </source>
</evidence>
<protein>
    <submittedName>
        <fullName evidence="2">Uncharacterized protein</fullName>
    </submittedName>
</protein>
<feature type="compositionally biased region" description="Low complexity" evidence="1">
    <location>
        <begin position="465"/>
        <end position="486"/>
    </location>
</feature>
<proteinExistence type="predicted"/>
<feature type="compositionally biased region" description="Polar residues" evidence="1">
    <location>
        <begin position="593"/>
        <end position="602"/>
    </location>
</feature>